<accession>A0A0L7K5R3</accession>
<reference evidence="3" key="2">
    <citation type="submission" date="2006-03" db="EMBL/GenBank/DDBJ databases">
        <title>The genome sequence of the Plasmodium falciparum HB3.</title>
        <authorList>
            <consortium name="The Broad Institute Genome Sequencing Platform"/>
            <person name="Birren B."/>
            <person name="Lander E."/>
            <person name="Galagan J."/>
            <person name="Nusbaum C."/>
            <person name="Devon K."/>
            <person name="Henn M."/>
            <person name="Jaffe D."/>
            <person name="Butler J."/>
            <person name="Alvarez P."/>
            <person name="Gnerre S."/>
            <person name="Grabherr M."/>
            <person name="Kleber M."/>
            <person name="Mauceli E."/>
            <person name="Brockman W."/>
            <person name="MacCallum I.A."/>
            <person name="Rounsley S."/>
            <person name="Young S."/>
            <person name="LaButti K."/>
            <person name="Pushparaj V."/>
            <person name="DeCaprio D."/>
            <person name="Crawford M."/>
            <person name="Koehrsen M."/>
            <person name="Engels R."/>
            <person name="Montgomery P."/>
            <person name="Pearson M."/>
            <person name="Howarth C."/>
            <person name="Larson L."/>
            <person name="Luoma S."/>
            <person name="White J."/>
            <person name="Kodira C."/>
            <person name="Zeng Q."/>
            <person name="Oleary S."/>
            <person name="Yandava C."/>
            <person name="Alvarado L."/>
            <person name="Wirth D."/>
            <person name="Volkman S."/>
            <person name="Hartl D."/>
        </authorList>
    </citation>
    <scope>NUCLEOTIDE SEQUENCE [LARGE SCALE GENOMIC DNA]</scope>
</reference>
<gene>
    <name evidence="2" type="ORF">PFHG_05629</name>
</gene>
<feature type="compositionally biased region" description="Low complexity" evidence="1">
    <location>
        <begin position="203"/>
        <end position="220"/>
    </location>
</feature>
<evidence type="ECO:0000313" key="2">
    <source>
        <dbReference type="EMBL" id="KOB58421.1"/>
    </source>
</evidence>
<reference evidence="2 3" key="1">
    <citation type="submission" date="2006-03" db="EMBL/GenBank/DDBJ databases">
        <title>Annotation of Plasmodium falciparum HB3.</title>
        <authorList>
            <consortium name="The Broad Institute Genome Sequencing Platform"/>
            <person name="Volkman S.K."/>
            <person name="Neafsey D.E."/>
            <person name="Dash A.P."/>
            <person name="Chitnis C.E."/>
            <person name="Hartl D.L."/>
            <person name="Young S.K."/>
            <person name="Zeng Q."/>
            <person name="Koehrsen M."/>
            <person name="Alvarado L."/>
            <person name="Berlin A."/>
            <person name="Borenstein D."/>
            <person name="Chapman S.B."/>
            <person name="Chen Z."/>
            <person name="Engels R."/>
            <person name="Freedman E."/>
            <person name="Gellesch M."/>
            <person name="Goldberg J."/>
            <person name="Griggs A."/>
            <person name="Gujja S."/>
            <person name="Heilman E.R."/>
            <person name="Heiman D.I."/>
            <person name="Howarth C."/>
            <person name="Jen D."/>
            <person name="Larson L."/>
            <person name="Mehta T."/>
            <person name="Neiman D."/>
            <person name="Park D."/>
            <person name="Pearson M."/>
            <person name="Roberts A."/>
            <person name="Saif S."/>
            <person name="Shea T."/>
            <person name="Shenoy N."/>
            <person name="Sisk P."/>
            <person name="Stolte C."/>
            <person name="Sykes S."/>
            <person name="Walk T."/>
            <person name="White J."/>
            <person name="Yandava C."/>
            <person name="Haas B."/>
            <person name="Henn M.R."/>
            <person name="Nusbaum C."/>
            <person name="Birren B."/>
        </authorList>
    </citation>
    <scope>NUCLEOTIDE SEQUENCE [LARGE SCALE GENOMIC DNA]</scope>
    <source>
        <strain evidence="2">HB3</strain>
    </source>
</reference>
<feature type="compositionally biased region" description="Basic residues" evidence="1">
    <location>
        <begin position="135"/>
        <end position="144"/>
    </location>
</feature>
<sequence>MSCVLKKITVSEENICCYTGEEEILEKEKKKNARDLLVESKKEKNKKMEQKKQLPLREKLPTYFSQNSSNSLKNSNFDKKQFCESGTKYLIKYKIYNLIKNQFYQVDVHHASVSPSLDKKKLNSTKNIIREKNKQTNKKKKKLPKIPEKKKKDFLINIATNFRKNKPKKNSENSNKKKKKKNYPNQQAEKDESNSNIISNGERNMSNNSTGNSRSNGIEE</sequence>
<feature type="region of interest" description="Disordered" evidence="1">
    <location>
        <begin position="114"/>
        <end position="220"/>
    </location>
</feature>
<evidence type="ECO:0000313" key="3">
    <source>
        <dbReference type="Proteomes" id="UP000054289"/>
    </source>
</evidence>
<dbReference type="KEGG" id="pfh:PFHG_05629"/>
<proteinExistence type="predicted"/>
<feature type="compositionally biased region" description="Basic and acidic residues" evidence="1">
    <location>
        <begin position="145"/>
        <end position="154"/>
    </location>
</feature>
<dbReference type="AlphaFoldDB" id="A0A0L7K5R3"/>
<name>A0A0L7K5R3_PLAFX</name>
<organism evidence="2 3">
    <name type="scientific">Plasmodium falciparum (isolate HB3)</name>
    <dbReference type="NCBI Taxonomy" id="137071"/>
    <lineage>
        <taxon>Eukaryota</taxon>
        <taxon>Sar</taxon>
        <taxon>Alveolata</taxon>
        <taxon>Apicomplexa</taxon>
        <taxon>Aconoidasida</taxon>
        <taxon>Haemosporida</taxon>
        <taxon>Plasmodiidae</taxon>
        <taxon>Plasmodium</taxon>
        <taxon>Plasmodium (Laverania)</taxon>
    </lineage>
</organism>
<dbReference type="Proteomes" id="UP000054289">
    <property type="component" value="Unassembled WGS sequence"/>
</dbReference>
<dbReference type="EMBL" id="CH671919">
    <property type="protein sequence ID" value="KOB58421.1"/>
    <property type="molecule type" value="Genomic_DNA"/>
</dbReference>
<evidence type="ECO:0000256" key="1">
    <source>
        <dbReference type="SAM" id="MobiDB-lite"/>
    </source>
</evidence>
<protein>
    <submittedName>
        <fullName evidence="2">Uncharacterized protein</fullName>
    </submittedName>
</protein>